<dbReference type="eggNOG" id="COG4573">
    <property type="taxonomic scope" value="Bacteria"/>
</dbReference>
<dbReference type="Gene3D" id="3.20.20.70">
    <property type="entry name" value="Aldolase class I"/>
    <property type="match status" value="1"/>
</dbReference>
<dbReference type="GO" id="GO:0005886">
    <property type="term" value="C:plasma membrane"/>
    <property type="evidence" value="ECO:0007669"/>
    <property type="project" value="TreeGrafter"/>
</dbReference>
<proteinExistence type="predicted"/>
<dbReference type="Pfam" id="PF08013">
    <property type="entry name" value="GatZ_KbaZ-like"/>
    <property type="match status" value="1"/>
</dbReference>
<dbReference type="EMBL" id="AMEZ01000019">
    <property type="protein sequence ID" value="EKY28742.1"/>
    <property type="molecule type" value="Genomic_DNA"/>
</dbReference>
<reference evidence="2 3" key="1">
    <citation type="submission" date="2012-05" db="EMBL/GenBank/DDBJ databases">
        <authorList>
            <person name="Weinstock G."/>
            <person name="Sodergren E."/>
            <person name="Lobos E.A."/>
            <person name="Fulton L."/>
            <person name="Fulton R."/>
            <person name="Courtney L."/>
            <person name="Fronick C."/>
            <person name="O'Laughlin M."/>
            <person name="Godfrey J."/>
            <person name="Wilson R.M."/>
            <person name="Miner T."/>
            <person name="Farmer C."/>
            <person name="Delehaunty K."/>
            <person name="Cordes M."/>
            <person name="Minx P."/>
            <person name="Tomlinson C."/>
            <person name="Chen J."/>
            <person name="Wollam A."/>
            <person name="Pepin K.H."/>
            <person name="Bhonagiri V."/>
            <person name="Zhang X."/>
            <person name="Suruliraj S."/>
            <person name="Warren W."/>
            <person name="Mitreva M."/>
            <person name="Mardis E.R."/>
            <person name="Wilson R.K."/>
        </authorList>
    </citation>
    <scope>NUCLEOTIDE SEQUENCE [LARGE SCALE GENOMIC DNA]</scope>
    <source>
        <strain evidence="2 3">DSM 1785</strain>
    </source>
</reference>
<keyword evidence="3" id="KW-1185">Reference proteome</keyword>
<dbReference type="PANTHER" id="PTHR32502">
    <property type="entry name" value="N-ACETYLGALACTOSAMINE PERMEASE II COMPONENT-RELATED"/>
    <property type="match status" value="1"/>
</dbReference>
<dbReference type="Gene3D" id="1.10.400.20">
    <property type="entry name" value="putative tagatose 6-phosphate kinase domain like"/>
    <property type="match status" value="1"/>
</dbReference>
<dbReference type="InterPro" id="IPR050303">
    <property type="entry name" value="GatZ_KbaZ_carbometab"/>
</dbReference>
<dbReference type="STRING" id="545697.HMPREF0216_00590"/>
<protein>
    <submittedName>
        <fullName evidence="2">Tagatose-6-phosphate kinase</fullName>
    </submittedName>
</protein>
<keyword evidence="2" id="KW-0418">Kinase</keyword>
<comment type="caution">
    <text evidence="2">The sequence shown here is derived from an EMBL/GenBank/DDBJ whole genome shotgun (WGS) entry which is preliminary data.</text>
</comment>
<evidence type="ECO:0000256" key="1">
    <source>
        <dbReference type="ARBA" id="ARBA00005007"/>
    </source>
</evidence>
<name>L1QME8_9CLOT</name>
<dbReference type="AlphaFoldDB" id="L1QME8"/>
<dbReference type="InterPro" id="IPR012062">
    <property type="entry name" value="GatZ/KbaZ-like"/>
</dbReference>
<organism evidence="2 3">
    <name type="scientific">Clostridium celatum DSM 1785</name>
    <dbReference type="NCBI Taxonomy" id="545697"/>
    <lineage>
        <taxon>Bacteria</taxon>
        <taxon>Bacillati</taxon>
        <taxon>Bacillota</taxon>
        <taxon>Clostridia</taxon>
        <taxon>Eubacteriales</taxon>
        <taxon>Clostridiaceae</taxon>
        <taxon>Clostridium</taxon>
    </lineage>
</organism>
<dbReference type="PATRIC" id="fig|545697.3.peg.585"/>
<comment type="pathway">
    <text evidence="1">Carbohydrate metabolism.</text>
</comment>
<dbReference type="GO" id="GO:0005975">
    <property type="term" value="P:carbohydrate metabolic process"/>
    <property type="evidence" value="ECO:0007669"/>
    <property type="project" value="InterPro"/>
</dbReference>
<accession>L1QME8</accession>
<dbReference type="GO" id="GO:0016301">
    <property type="term" value="F:kinase activity"/>
    <property type="evidence" value="ECO:0007669"/>
    <property type="project" value="UniProtKB-KW"/>
</dbReference>
<dbReference type="PIRSF" id="PIRSF009264">
    <property type="entry name" value="TagBP_ald_AgaZ"/>
    <property type="match status" value="1"/>
</dbReference>
<evidence type="ECO:0000313" key="2">
    <source>
        <dbReference type="EMBL" id="EKY28742.1"/>
    </source>
</evidence>
<dbReference type="GO" id="GO:0009401">
    <property type="term" value="P:phosphoenolpyruvate-dependent sugar phosphotransferase system"/>
    <property type="evidence" value="ECO:0007669"/>
    <property type="project" value="TreeGrafter"/>
</dbReference>
<sequence length="433" mass="49743">MHELMRIIKDYKAGKNSGIFSVCTSNKYVIEAAMDRLRDGDKYLLVEATANQVDQFGGYTGMTPKDYKDFIYELCDKNNFPKERIILGGDHLGPLTWTNLQPEKAMENSMELIRQYVLAGFTKIHIDTSMQLLGDKESGDFGDNVIADRAARLCKVAEEAYAELLKENPLAIHPVYVVGSEVPIPGGAQEEENHIQVTSVSNFENTVRSFKEIFMSYNLSEALEYVIAVVVQPGVEFGSDSVWSYDRESAKELSAAIKNHDNLVFEAHSTDYQTKESLRKMVEDGYIILKVGPALTFGFREAAFALNSIEEELVQYHPEFETSRFREILDFVMMKNPNQWKKHYIGSLEKIKFERKYSLSDRCRYYMPDEDVEFALQKLLDNLSNVEIPLPLLSQYMHSQYVKVRENKLKLDPYELLKDKIGEYIDDYIYAIS</sequence>
<dbReference type="PANTHER" id="PTHR32502:SF2">
    <property type="entry name" value="D-TAGATOSE-1,6-BISPHOSPHATE ALDOLASE SUBUNIT KBAZ"/>
    <property type="match status" value="1"/>
</dbReference>
<evidence type="ECO:0000313" key="3">
    <source>
        <dbReference type="Proteomes" id="UP000010420"/>
    </source>
</evidence>
<dbReference type="Proteomes" id="UP000010420">
    <property type="component" value="Unassembled WGS sequence"/>
</dbReference>
<dbReference type="RefSeq" id="WP_005210832.1">
    <property type="nucleotide sequence ID" value="NZ_KB291613.1"/>
</dbReference>
<gene>
    <name evidence="2" type="ORF">HMPREF0216_00590</name>
</gene>
<dbReference type="HOGENOM" id="CLU_053334_0_0_9"/>
<keyword evidence="2" id="KW-0808">Transferase</keyword>
<dbReference type="SUPFAM" id="SSF51569">
    <property type="entry name" value="Aldolase"/>
    <property type="match status" value="1"/>
</dbReference>
<dbReference type="OrthoDB" id="1672942at2"/>
<dbReference type="InterPro" id="IPR013785">
    <property type="entry name" value="Aldolase_TIM"/>
</dbReference>